<keyword evidence="1" id="KW-0812">Transmembrane</keyword>
<dbReference type="RefSeq" id="WP_102477321.1">
    <property type="nucleotide sequence ID" value="NZ_MDBO01000001.1"/>
</dbReference>
<dbReference type="AlphaFoldDB" id="A0AAP8SYF7"/>
<reference evidence="3" key="1">
    <citation type="submission" date="2016-07" db="EMBL/GenBank/DDBJ databases">
        <title>Nontailed viruses are major unrecognized killers of bacteria in the ocean.</title>
        <authorList>
            <person name="Kauffman K."/>
            <person name="Hussain F."/>
            <person name="Yang J."/>
            <person name="Arevalo P."/>
            <person name="Brown J."/>
            <person name="Cutler M."/>
            <person name="Kelly L."/>
            <person name="Polz M.F."/>
        </authorList>
    </citation>
    <scope>NUCLEOTIDE SEQUENCE [LARGE SCALE GENOMIC DNA]</scope>
    <source>
        <strain evidence="3">10N.222.49.A5</strain>
    </source>
</reference>
<proteinExistence type="predicted"/>
<organism evidence="2 3">
    <name type="scientific">Vibrio breoganii</name>
    <dbReference type="NCBI Taxonomy" id="553239"/>
    <lineage>
        <taxon>Bacteria</taxon>
        <taxon>Pseudomonadati</taxon>
        <taxon>Pseudomonadota</taxon>
        <taxon>Gammaproteobacteria</taxon>
        <taxon>Vibrionales</taxon>
        <taxon>Vibrionaceae</taxon>
        <taxon>Vibrio</taxon>
    </lineage>
</organism>
<comment type="caution">
    <text evidence="2">The sequence shown here is derived from an EMBL/GenBank/DDBJ whole genome shotgun (WGS) entry which is preliminary data.</text>
</comment>
<name>A0AAP8SYF7_9VIBR</name>
<gene>
    <name evidence="2" type="ORF">BCS93_00225</name>
</gene>
<feature type="transmembrane region" description="Helical" evidence="1">
    <location>
        <begin position="26"/>
        <end position="59"/>
    </location>
</feature>
<accession>A0AAP8SYF7</accession>
<evidence type="ECO:0000313" key="2">
    <source>
        <dbReference type="EMBL" id="PMP17056.1"/>
    </source>
</evidence>
<protein>
    <submittedName>
        <fullName evidence="2">Uncharacterized protein</fullName>
    </submittedName>
</protein>
<evidence type="ECO:0000256" key="1">
    <source>
        <dbReference type="SAM" id="Phobius"/>
    </source>
</evidence>
<dbReference type="EMBL" id="MDBO01000001">
    <property type="protein sequence ID" value="PMP17056.1"/>
    <property type="molecule type" value="Genomic_DNA"/>
</dbReference>
<evidence type="ECO:0000313" key="3">
    <source>
        <dbReference type="Proteomes" id="UP000235611"/>
    </source>
</evidence>
<dbReference type="Proteomes" id="UP000235611">
    <property type="component" value="Unassembled WGS sequence"/>
</dbReference>
<sequence>MLTYFIFFILLGAAISRLFGNKEHQLIIAGVIGILWVFQWGFFWGVITAIEIAAGASICDSIFGMKKKIIKVSFK</sequence>
<keyword evidence="1" id="KW-0472">Membrane</keyword>
<keyword evidence="1" id="KW-1133">Transmembrane helix</keyword>